<keyword evidence="1" id="KW-0732">Signal</keyword>
<name>A0A432CY87_9VIBR</name>
<dbReference type="Pfam" id="PF01963">
    <property type="entry name" value="TraB_PrgY_gumN"/>
    <property type="match status" value="1"/>
</dbReference>
<proteinExistence type="predicted"/>
<evidence type="ECO:0000313" key="3">
    <source>
        <dbReference type="Proteomes" id="UP000268973"/>
    </source>
</evidence>
<keyword evidence="3" id="KW-1185">Reference proteome</keyword>
<dbReference type="InterPro" id="IPR047111">
    <property type="entry name" value="YbaP-like"/>
</dbReference>
<dbReference type="Proteomes" id="UP000268973">
    <property type="component" value="Unassembled WGS sequence"/>
</dbReference>
<gene>
    <name evidence="2" type="ORF">EJ063_12940</name>
</gene>
<dbReference type="AlphaFoldDB" id="A0A432CY87"/>
<sequence>MRNLSLTLFTLLFAVNGVAEPLFWQATKGQLNYYILGSVHVGDDSMFPLNKQIMDALQSSDGLIIETDVRKTQGITYPPATLLSKDVLTPKQQDELSGIANLLELNAPQLLNSPPWATALAVQMKQIEYLGYKAAYGVDAHLTYKATFQEIPVISLESLQFQIDLLTGQKESGKELLLSAIEEFDHSEEMTHCLIKTWKAGDIEKLNEFAQLTEMSEEFEKAFLTDRNLDWAQQLASPSWSKEKKGTYLMVVGSLHLVGENNVLALLKEGGFKVTQLSQSKPALCEFEY</sequence>
<feature type="chain" id="PRO_5019232037" evidence="1">
    <location>
        <begin position="20"/>
        <end position="289"/>
    </location>
</feature>
<evidence type="ECO:0000256" key="1">
    <source>
        <dbReference type="SAM" id="SignalP"/>
    </source>
</evidence>
<evidence type="ECO:0000313" key="2">
    <source>
        <dbReference type="EMBL" id="RTZ15359.1"/>
    </source>
</evidence>
<reference evidence="2 3" key="1">
    <citation type="submission" date="2018-12" db="EMBL/GenBank/DDBJ databases">
        <title>Vibrio sp. isolated from China Sea.</title>
        <authorList>
            <person name="Li Y."/>
        </authorList>
    </citation>
    <scope>NUCLEOTIDE SEQUENCE [LARGE SCALE GENOMIC DNA]</scope>
    <source>
        <strain evidence="2 3">BEI207</strain>
    </source>
</reference>
<dbReference type="CDD" id="cd14789">
    <property type="entry name" value="Tiki"/>
    <property type="match status" value="1"/>
</dbReference>
<dbReference type="PANTHER" id="PTHR40590">
    <property type="entry name" value="CYTOPLASMIC PROTEIN-RELATED"/>
    <property type="match status" value="1"/>
</dbReference>
<dbReference type="RefSeq" id="WP_126574698.1">
    <property type="nucleotide sequence ID" value="NZ_RXZH01000005.1"/>
</dbReference>
<protein>
    <submittedName>
        <fullName evidence="2">TraB/GumN family protein</fullName>
    </submittedName>
</protein>
<dbReference type="EMBL" id="RXZH01000005">
    <property type="protein sequence ID" value="RTZ15359.1"/>
    <property type="molecule type" value="Genomic_DNA"/>
</dbReference>
<dbReference type="PANTHER" id="PTHR40590:SF1">
    <property type="entry name" value="CYTOPLASMIC PROTEIN"/>
    <property type="match status" value="1"/>
</dbReference>
<comment type="caution">
    <text evidence="2">The sequence shown here is derived from an EMBL/GenBank/DDBJ whole genome shotgun (WGS) entry which is preliminary data.</text>
</comment>
<dbReference type="OrthoDB" id="357294at2"/>
<feature type="signal peptide" evidence="1">
    <location>
        <begin position="1"/>
        <end position="19"/>
    </location>
</feature>
<organism evidence="2 3">
    <name type="scientific">Vibrio aquaticus</name>
    <dbReference type="NCBI Taxonomy" id="2496559"/>
    <lineage>
        <taxon>Bacteria</taxon>
        <taxon>Pseudomonadati</taxon>
        <taxon>Pseudomonadota</taxon>
        <taxon>Gammaproteobacteria</taxon>
        <taxon>Vibrionales</taxon>
        <taxon>Vibrionaceae</taxon>
        <taxon>Vibrio</taxon>
    </lineage>
</organism>
<accession>A0A432CY87</accession>
<dbReference type="InterPro" id="IPR002816">
    <property type="entry name" value="TraB/PrgY/GumN_fam"/>
</dbReference>